<feature type="compositionally biased region" description="Polar residues" evidence="1">
    <location>
        <begin position="143"/>
        <end position="160"/>
    </location>
</feature>
<sequence>MAEKWRVTAPTGHRPEDVLSKAREQHYSRMSHLAVTNKAVDSYTRVRQRRSSLVRLQYEDAIIANSVFDFDVNPFDDPDSGPAPEPTRPRRSSTSGPPQYAQPLKREPRAQRRSDAGEGAAGKGPRRSDAGGGGGEGTTTPGRASTSGLQLLPSPRTSWAGQDPAEGDAARPAWVELPDGAVPAAWLANQAFDALTDAAPRGNALATLLSQMPARSSYAGGQAPARGQTPPLVPSTPLLPSSLSSNLPSTPSMLSSALVFTPSTRAPPPSPGGPATDSGQWGGQPRRGSPVRRFSYANGPQAATSPLPPPQPWAPAPAVPEQEPSPSVTRRTQPLRPSSLLVFPAGGAGSPPGSPKSPHSPQAGSPLSPGTSAWRRAAQAAREAGGQGAAQGALGSRGGHGGSSQGFPITHSPSGPLVPSGSVSCSGAGPLLRASTGELAGGPPVGGISGGARTASLTSGMSRGGGTPARRPSYGSGGGASGPGGLLTSLPSGPSSVGALPSQHNTAQHPPWVSSVSRKDMGGGAAGRGTAVRTSGGSASGRGLMTAGHMQGDDASGALRSGAPSSPGPSPSPGSEPRPSPSIPSPPLGACLSPPSRLRERRSSMTATLSVHVPSSNALSATGSTPAQSSTLPTTADPPLLSGLWRPLPSPNVSQTAQGGAGAYQPAPPSPPNGARLPRFSAASEPSAPYTTATDWAAMLSPATAGTAGGTQAGSGSAFRPTTSHQQAILHPHPHPPHASQLPAGRLDGATTPRSGGLPSLRASCDGYVPASGAGGGASFGGPGHMQSLPAPSAHAASAGRSQGAAVAQDGSDDGIGSGAEGGGRPELPRTGAMADEGAAGEGVLARMKRALGSMRRLAV</sequence>
<dbReference type="AlphaFoldDB" id="A0A835YC54"/>
<organism evidence="2 3">
    <name type="scientific">Edaphochlamys debaryana</name>
    <dbReference type="NCBI Taxonomy" id="47281"/>
    <lineage>
        <taxon>Eukaryota</taxon>
        <taxon>Viridiplantae</taxon>
        <taxon>Chlorophyta</taxon>
        <taxon>core chlorophytes</taxon>
        <taxon>Chlorophyceae</taxon>
        <taxon>CS clade</taxon>
        <taxon>Chlamydomonadales</taxon>
        <taxon>Chlamydomonadales incertae sedis</taxon>
        <taxon>Edaphochlamys</taxon>
    </lineage>
</organism>
<feature type="region of interest" description="Disordered" evidence="1">
    <location>
        <begin position="73"/>
        <end position="169"/>
    </location>
</feature>
<name>A0A835YC54_9CHLO</name>
<feature type="region of interest" description="Disordered" evidence="1">
    <location>
        <begin position="217"/>
        <end position="688"/>
    </location>
</feature>
<evidence type="ECO:0000256" key="1">
    <source>
        <dbReference type="SAM" id="MobiDB-lite"/>
    </source>
</evidence>
<feature type="compositionally biased region" description="Gly residues" evidence="1">
    <location>
        <begin position="439"/>
        <end position="450"/>
    </location>
</feature>
<feature type="compositionally biased region" description="Low complexity" evidence="1">
    <location>
        <begin position="528"/>
        <end position="537"/>
    </location>
</feature>
<feature type="region of interest" description="Disordered" evidence="1">
    <location>
        <begin position="704"/>
        <end position="761"/>
    </location>
</feature>
<feature type="compositionally biased region" description="Low complexity" evidence="1">
    <location>
        <begin position="412"/>
        <end position="427"/>
    </location>
</feature>
<gene>
    <name evidence="2" type="ORF">HYH03_003314</name>
</gene>
<feature type="compositionally biased region" description="Polar residues" evidence="1">
    <location>
        <begin position="362"/>
        <end position="371"/>
    </location>
</feature>
<feature type="compositionally biased region" description="Polar residues" evidence="1">
    <location>
        <begin position="605"/>
        <end position="634"/>
    </location>
</feature>
<evidence type="ECO:0000313" key="3">
    <source>
        <dbReference type="Proteomes" id="UP000612055"/>
    </source>
</evidence>
<protein>
    <submittedName>
        <fullName evidence="2">Uncharacterized protein</fullName>
    </submittedName>
</protein>
<dbReference type="EMBL" id="JAEHOE010000009">
    <property type="protein sequence ID" value="KAG2498563.1"/>
    <property type="molecule type" value="Genomic_DNA"/>
</dbReference>
<feature type="compositionally biased region" description="Low complexity" evidence="1">
    <location>
        <begin position="555"/>
        <end position="565"/>
    </location>
</feature>
<feature type="compositionally biased region" description="Low complexity" evidence="1">
    <location>
        <begin position="373"/>
        <end position="384"/>
    </location>
</feature>
<feature type="compositionally biased region" description="Gly residues" evidence="1">
    <location>
        <begin position="385"/>
        <end position="404"/>
    </location>
</feature>
<keyword evidence="3" id="KW-1185">Reference proteome</keyword>
<feature type="region of interest" description="Disordered" evidence="1">
    <location>
        <begin position="779"/>
        <end position="842"/>
    </location>
</feature>
<feature type="compositionally biased region" description="Low complexity" evidence="1">
    <location>
        <begin position="235"/>
        <end position="256"/>
    </location>
</feature>
<proteinExistence type="predicted"/>
<feature type="compositionally biased region" description="Gly residues" evidence="1">
    <location>
        <begin position="475"/>
        <end position="485"/>
    </location>
</feature>
<evidence type="ECO:0000313" key="2">
    <source>
        <dbReference type="EMBL" id="KAG2498563.1"/>
    </source>
</evidence>
<feature type="compositionally biased region" description="Low complexity" evidence="1">
    <location>
        <begin position="790"/>
        <end position="799"/>
    </location>
</feature>
<feature type="compositionally biased region" description="Gly residues" evidence="1">
    <location>
        <begin position="814"/>
        <end position="825"/>
    </location>
</feature>
<feature type="compositionally biased region" description="Pro residues" evidence="1">
    <location>
        <begin position="566"/>
        <end position="587"/>
    </location>
</feature>
<comment type="caution">
    <text evidence="2">The sequence shown here is derived from an EMBL/GenBank/DDBJ whole genome shotgun (WGS) entry which is preliminary data.</text>
</comment>
<feature type="compositionally biased region" description="Pro residues" evidence="1">
    <location>
        <begin position="306"/>
        <end position="318"/>
    </location>
</feature>
<accession>A0A835YC54</accession>
<dbReference type="Proteomes" id="UP000612055">
    <property type="component" value="Unassembled WGS sequence"/>
</dbReference>
<feature type="compositionally biased region" description="Basic and acidic residues" evidence="1">
    <location>
        <begin position="104"/>
        <end position="116"/>
    </location>
</feature>
<feature type="compositionally biased region" description="Low complexity" evidence="1">
    <location>
        <begin position="486"/>
        <end position="498"/>
    </location>
</feature>
<reference evidence="2" key="1">
    <citation type="journal article" date="2020" name="bioRxiv">
        <title>Comparative genomics of Chlamydomonas.</title>
        <authorList>
            <person name="Craig R.J."/>
            <person name="Hasan A.R."/>
            <person name="Ness R.W."/>
            <person name="Keightley P.D."/>
        </authorList>
    </citation>
    <scope>NUCLEOTIDE SEQUENCE</scope>
    <source>
        <strain evidence="2">CCAP 11/70</strain>
    </source>
</reference>